<dbReference type="EMBL" id="JANUAE010000002">
    <property type="protein sequence ID" value="MCS3708924.1"/>
    <property type="molecule type" value="Genomic_DNA"/>
</dbReference>
<proteinExistence type="predicted"/>
<gene>
    <name evidence="2" type="ORF">GGP45_001332</name>
    <name evidence="1" type="ORF">GGP61_000519</name>
</gene>
<organism evidence="1 3">
    <name type="scientific">Salinibacter ruber</name>
    <dbReference type="NCBI Taxonomy" id="146919"/>
    <lineage>
        <taxon>Bacteria</taxon>
        <taxon>Pseudomonadati</taxon>
        <taxon>Rhodothermota</taxon>
        <taxon>Rhodothermia</taxon>
        <taxon>Rhodothermales</taxon>
        <taxon>Salinibacteraceae</taxon>
        <taxon>Salinibacter</taxon>
    </lineage>
</organism>
<dbReference type="EMBL" id="JANUBL010000002">
    <property type="protein sequence ID" value="MCS4120990.1"/>
    <property type="molecule type" value="Genomic_DNA"/>
</dbReference>
<accession>A0A9X2Q2M6</accession>
<dbReference type="AlphaFoldDB" id="A0A9X2Q2M6"/>
<evidence type="ECO:0000313" key="1">
    <source>
        <dbReference type="EMBL" id="MCS3708924.1"/>
    </source>
</evidence>
<dbReference type="Proteomes" id="UP001155057">
    <property type="component" value="Unassembled WGS sequence"/>
</dbReference>
<dbReference type="Proteomes" id="UP001155144">
    <property type="component" value="Unassembled WGS sequence"/>
</dbReference>
<evidence type="ECO:0000313" key="2">
    <source>
        <dbReference type="EMBL" id="MCS4120990.1"/>
    </source>
</evidence>
<comment type="caution">
    <text evidence="1">The sequence shown here is derived from an EMBL/GenBank/DDBJ whole genome shotgun (WGS) entry which is preliminary data.</text>
</comment>
<protein>
    <submittedName>
        <fullName evidence="1">Uncharacterized protein</fullName>
    </submittedName>
</protein>
<reference evidence="1" key="1">
    <citation type="submission" date="2022-08" db="EMBL/GenBank/DDBJ databases">
        <title>Genomic Encyclopedia of Type Strains, Phase V (KMG-V): Genome sequencing to study the core and pangenomes of soil and plant-associated prokaryotes.</title>
        <authorList>
            <person name="Whitman W."/>
        </authorList>
    </citation>
    <scope>NUCLEOTIDE SEQUENCE</scope>
    <source>
        <strain evidence="2">SP3026</strain>
        <strain evidence="1">SP3049</strain>
    </source>
</reference>
<dbReference type="RefSeq" id="WP_112903943.1">
    <property type="nucleotide sequence ID" value="NZ_CP030716.1"/>
</dbReference>
<name>A0A9X2Q2M6_9BACT</name>
<sequence length="133" mass="14883">MRRVSAVSVLVCTLVLGLGCSVVGTEEPSLTPERVKFSRFTPDTTALRGEWAWRRTVCCFGDRDVSTPSSTGETETVIFTARDTVEVYRNGRLKREATYDEYLDGAQWGVRADTFAISRAYRDGAESLYVRPD</sequence>
<dbReference type="PROSITE" id="PS51257">
    <property type="entry name" value="PROKAR_LIPOPROTEIN"/>
    <property type="match status" value="1"/>
</dbReference>
<evidence type="ECO:0000313" key="3">
    <source>
        <dbReference type="Proteomes" id="UP001155057"/>
    </source>
</evidence>